<accession>A0A4R5DDW5</accession>
<dbReference type="GO" id="GO:1904680">
    <property type="term" value="F:peptide transmembrane transporter activity"/>
    <property type="evidence" value="ECO:0007669"/>
    <property type="project" value="TreeGrafter"/>
</dbReference>
<feature type="chain" id="PRO_5038765195" evidence="1">
    <location>
        <begin position="23"/>
        <end position="579"/>
    </location>
</feature>
<comment type="caution">
    <text evidence="3">The sequence shown here is derived from an EMBL/GenBank/DDBJ whole genome shotgun (WGS) entry which is preliminary data.</text>
</comment>
<organism evidence="3 4">
    <name type="scientific">Jiangella asiatica</name>
    <dbReference type="NCBI Taxonomy" id="2530372"/>
    <lineage>
        <taxon>Bacteria</taxon>
        <taxon>Bacillati</taxon>
        <taxon>Actinomycetota</taxon>
        <taxon>Actinomycetes</taxon>
        <taxon>Jiangellales</taxon>
        <taxon>Jiangellaceae</taxon>
        <taxon>Jiangella</taxon>
    </lineage>
</organism>
<dbReference type="PROSITE" id="PS51257">
    <property type="entry name" value="PROKAR_LIPOPROTEIN"/>
    <property type="match status" value="1"/>
</dbReference>
<dbReference type="OrthoDB" id="9796817at2"/>
<dbReference type="GO" id="GO:0042597">
    <property type="term" value="C:periplasmic space"/>
    <property type="evidence" value="ECO:0007669"/>
    <property type="project" value="UniProtKB-ARBA"/>
</dbReference>
<dbReference type="AlphaFoldDB" id="A0A4R5DDW5"/>
<protein>
    <submittedName>
        <fullName evidence="3">ABC transporter substrate-binding protein</fullName>
    </submittedName>
</protein>
<dbReference type="Gene3D" id="3.10.105.10">
    <property type="entry name" value="Dipeptide-binding Protein, Domain 3"/>
    <property type="match status" value="1"/>
</dbReference>
<dbReference type="CDD" id="cd00995">
    <property type="entry name" value="PBP2_NikA_DppA_OppA_like"/>
    <property type="match status" value="1"/>
</dbReference>
<evidence type="ECO:0000256" key="1">
    <source>
        <dbReference type="SAM" id="SignalP"/>
    </source>
</evidence>
<dbReference type="GO" id="GO:0043190">
    <property type="term" value="C:ATP-binding cassette (ABC) transporter complex"/>
    <property type="evidence" value="ECO:0007669"/>
    <property type="project" value="InterPro"/>
</dbReference>
<dbReference type="InterPro" id="IPR039424">
    <property type="entry name" value="SBP_5"/>
</dbReference>
<dbReference type="InterPro" id="IPR000914">
    <property type="entry name" value="SBP_5_dom"/>
</dbReference>
<dbReference type="Proteomes" id="UP000294739">
    <property type="component" value="Unassembled WGS sequence"/>
</dbReference>
<dbReference type="EMBL" id="SMKZ01000016">
    <property type="protein sequence ID" value="TDE09894.1"/>
    <property type="molecule type" value="Genomic_DNA"/>
</dbReference>
<evidence type="ECO:0000313" key="3">
    <source>
        <dbReference type="EMBL" id="TDE09894.1"/>
    </source>
</evidence>
<dbReference type="SUPFAM" id="SSF53850">
    <property type="entry name" value="Periplasmic binding protein-like II"/>
    <property type="match status" value="1"/>
</dbReference>
<dbReference type="Gene3D" id="3.40.190.10">
    <property type="entry name" value="Periplasmic binding protein-like II"/>
    <property type="match status" value="1"/>
</dbReference>
<gene>
    <name evidence="3" type="ORF">E1269_13035</name>
</gene>
<evidence type="ECO:0000313" key="4">
    <source>
        <dbReference type="Proteomes" id="UP000294739"/>
    </source>
</evidence>
<evidence type="ECO:0000259" key="2">
    <source>
        <dbReference type="Pfam" id="PF00496"/>
    </source>
</evidence>
<feature type="signal peptide" evidence="1">
    <location>
        <begin position="1"/>
        <end position="22"/>
    </location>
</feature>
<keyword evidence="1" id="KW-0732">Signal</keyword>
<dbReference type="InterPro" id="IPR030678">
    <property type="entry name" value="Peptide/Ni-bd"/>
</dbReference>
<dbReference type="InParanoid" id="A0A4R5DDW5"/>
<sequence length="579" mass="62266">MIMRKMLLGAALLALTVTSCVSLPTEEVGTPSGSDDAQSGGVIKVGILQPRSLDPADASDPASQLVVRTMCDSLLLTDAVTGELVPGISDEWTPNANYGGTRILLSLREDVYFPDGTQVDARTVVDSLSRLAREETAGSMATLLRDVQGYDHIRGETEDPPDRSTEYLTGVRVSDPFGLEIVLPRLEDAGWVRRLANAATAIVDDEAARADPLRFARQPVCAGPYQLAAPWNPGDPIIRLVRNEHYNGSPAGYTADGAGYADEIHFYTFATPEEAHQAYVDGWVDIVQPLPAERAAISEAEPDNYVTGNDPLMVYVGLPWQPGNLFEDPEVRLALSRGLDRQAIADTAYAGGAVPATGFLPPLVGPAYHEDACPDQLPAVPDTDSAPAALDGQTVPLYFYDGYPANALVADQVVAAWAAYGLTVEPTPLPEEDFLAMAEGGFDGPFLTGWDGDRMGTPEEYLQSLVVTGEAANVARFSDPVLDRYFINDVTPFGGQAGPGLDVEEEQLIALERAEQRVCELMPVIPVVSMRSHWLVRAEALGSARESVLDRFGEPALREVWVEPQPTEEATTDAPTTES</sequence>
<reference evidence="3 4" key="1">
    <citation type="submission" date="2019-03" db="EMBL/GenBank/DDBJ databases">
        <title>Draft genome sequences of novel Actinobacteria.</title>
        <authorList>
            <person name="Sahin N."/>
            <person name="Ay H."/>
            <person name="Saygin H."/>
        </authorList>
    </citation>
    <scope>NUCLEOTIDE SEQUENCE [LARGE SCALE GENOMIC DNA]</scope>
    <source>
        <strain evidence="3 4">5K138</strain>
    </source>
</reference>
<dbReference type="PIRSF" id="PIRSF002741">
    <property type="entry name" value="MppA"/>
    <property type="match status" value="1"/>
</dbReference>
<dbReference type="GO" id="GO:0015833">
    <property type="term" value="P:peptide transport"/>
    <property type="evidence" value="ECO:0007669"/>
    <property type="project" value="TreeGrafter"/>
</dbReference>
<dbReference type="PANTHER" id="PTHR30290">
    <property type="entry name" value="PERIPLASMIC BINDING COMPONENT OF ABC TRANSPORTER"/>
    <property type="match status" value="1"/>
</dbReference>
<dbReference type="Pfam" id="PF00496">
    <property type="entry name" value="SBP_bac_5"/>
    <property type="match status" value="1"/>
</dbReference>
<proteinExistence type="predicted"/>
<feature type="domain" description="Solute-binding protein family 5" evidence="2">
    <location>
        <begin position="83"/>
        <end position="470"/>
    </location>
</feature>
<name>A0A4R5DDW5_9ACTN</name>
<keyword evidence="4" id="KW-1185">Reference proteome</keyword>